<keyword evidence="3 7" id="KW-0863">Zinc-finger</keyword>
<evidence type="ECO:0000256" key="6">
    <source>
        <dbReference type="ARBA" id="ARBA00022839"/>
    </source>
</evidence>
<dbReference type="Pfam" id="PF11789">
    <property type="entry name" value="zf-Nse"/>
    <property type="match status" value="1"/>
</dbReference>
<evidence type="ECO:0000256" key="7">
    <source>
        <dbReference type="PROSITE-ProRule" id="PRU00452"/>
    </source>
</evidence>
<proteinExistence type="predicted"/>
<dbReference type="Proteomes" id="UP001151529">
    <property type="component" value="Chromosome 11"/>
</dbReference>
<dbReference type="InterPro" id="IPR047201">
    <property type="entry name" value="ERI-1_3'hExo-like"/>
</dbReference>
<dbReference type="InterPro" id="IPR004181">
    <property type="entry name" value="Znf_MIZ"/>
</dbReference>
<feature type="region of interest" description="Disordered" evidence="9">
    <location>
        <begin position="332"/>
        <end position="353"/>
    </location>
</feature>
<dbReference type="InterPro" id="IPR012337">
    <property type="entry name" value="RNaseH-like_sf"/>
</dbReference>
<evidence type="ECO:0000256" key="5">
    <source>
        <dbReference type="ARBA" id="ARBA00022833"/>
    </source>
</evidence>
<keyword evidence="1" id="KW-0540">Nuclease</keyword>
<dbReference type="Pfam" id="PF00929">
    <property type="entry name" value="RNase_T"/>
    <property type="match status" value="1"/>
</dbReference>
<dbReference type="EMBL" id="JAPFFL010000005">
    <property type="protein sequence ID" value="KAJ6724261.1"/>
    <property type="molecule type" value="Genomic_DNA"/>
</dbReference>
<evidence type="ECO:0000256" key="4">
    <source>
        <dbReference type="ARBA" id="ARBA00022801"/>
    </source>
</evidence>
<dbReference type="OrthoDB" id="448399at2759"/>
<dbReference type="CDD" id="cd06133">
    <property type="entry name" value="ERI-1_3'hExo_like"/>
    <property type="match status" value="1"/>
</dbReference>
<feature type="coiled-coil region" evidence="8">
    <location>
        <begin position="54"/>
        <end position="81"/>
    </location>
</feature>
<protein>
    <submittedName>
        <fullName evidence="11">3'-5' EXONUCLEASE ERI1-RELATED</fullName>
    </submittedName>
</protein>
<feature type="compositionally biased region" description="Pro residues" evidence="9">
    <location>
        <begin position="339"/>
        <end position="353"/>
    </location>
</feature>
<evidence type="ECO:0000259" key="10">
    <source>
        <dbReference type="PROSITE" id="PS51044"/>
    </source>
</evidence>
<dbReference type="InterPro" id="IPR013520">
    <property type="entry name" value="Ribonucl_H"/>
</dbReference>
<dbReference type="GO" id="GO:0003676">
    <property type="term" value="F:nucleic acid binding"/>
    <property type="evidence" value="ECO:0007669"/>
    <property type="project" value="InterPro"/>
</dbReference>
<evidence type="ECO:0000256" key="3">
    <source>
        <dbReference type="ARBA" id="ARBA00022771"/>
    </source>
</evidence>
<dbReference type="InterPro" id="IPR036397">
    <property type="entry name" value="RNaseH_sf"/>
</dbReference>
<reference evidence="11" key="2">
    <citation type="journal article" date="2023" name="Int. J. Mol. Sci.">
        <title>De Novo Assembly and Annotation of 11 Diverse Shrub Willow (Salix) Genomes Reveals Novel Gene Organization in Sex-Linked Regions.</title>
        <authorList>
            <person name="Hyden B."/>
            <person name="Feng K."/>
            <person name="Yates T.B."/>
            <person name="Jawdy S."/>
            <person name="Cereghino C."/>
            <person name="Smart L.B."/>
            <person name="Muchero W."/>
        </authorList>
    </citation>
    <scope>NUCLEOTIDE SEQUENCE [LARGE SCALE GENOMIC DNA]</scope>
    <source>
        <tissue evidence="11">Shoot tip</tissue>
    </source>
</reference>
<keyword evidence="6 11" id="KW-0269">Exonuclease</keyword>
<dbReference type="GO" id="GO:0000175">
    <property type="term" value="F:3'-5'-RNA exonuclease activity"/>
    <property type="evidence" value="ECO:0007669"/>
    <property type="project" value="InterPro"/>
</dbReference>
<dbReference type="CDD" id="cd16651">
    <property type="entry name" value="SPL-RING_NSE2"/>
    <property type="match status" value="1"/>
</dbReference>
<reference evidence="11" key="1">
    <citation type="submission" date="2022-11" db="EMBL/GenBank/DDBJ databases">
        <authorList>
            <person name="Hyden B.L."/>
            <person name="Feng K."/>
            <person name="Yates T."/>
            <person name="Jawdy S."/>
            <person name="Smart L.B."/>
            <person name="Muchero W."/>
        </authorList>
    </citation>
    <scope>NUCLEOTIDE SEQUENCE</scope>
    <source>
        <tissue evidence="11">Shoot tip</tissue>
    </source>
</reference>
<dbReference type="Gene3D" id="3.30.40.10">
    <property type="entry name" value="Zinc/RING finger domain, C3HC4 (zinc finger)"/>
    <property type="match status" value="1"/>
</dbReference>
<feature type="domain" description="SP-RING-type" evidence="10">
    <location>
        <begin position="147"/>
        <end position="234"/>
    </location>
</feature>
<evidence type="ECO:0000256" key="2">
    <source>
        <dbReference type="ARBA" id="ARBA00022723"/>
    </source>
</evidence>
<evidence type="ECO:0000256" key="9">
    <source>
        <dbReference type="SAM" id="MobiDB-lite"/>
    </source>
</evidence>
<evidence type="ECO:0000256" key="1">
    <source>
        <dbReference type="ARBA" id="ARBA00022722"/>
    </source>
</evidence>
<sequence length="611" mass="69417">MTSTSDPRGGGGVPAASGIMTTSASMLCSENQSLIIEMRKVFNMMKEIAVDLERENESAKVNELENTVAELLATYEDCTYQTSAIESVGNTYQPGAELTDFKKLLNDEFMKFKGNKSSAPQNHPIMRQFREAVWNVHQSGQPMPGEEQEDIVMTNNQSTILNITCPLSGKPITELAEPVRGVDCMHVYEKKAIMGYISRNAQAKCPITGCPRFLRQDKVVSDPLLLVEIEEMRSMSKENMTATLDFELATTAFVSGVHYLNFFINLIPPVIPPMQKNPNQAQSLENDVQCWFLHITTTATTFTFSTRPFIPVSKIPSLPTYQTARTYTDFNSQAQTHPPLSPPSLIPPPPPNNPNVTHRWKPMCLYHTHGKCTKIDDPVHVEKFNHDCSRDFQVSAADFERKRPQDFDFFLVFDLEGKVEILEFPVLIIDAKKMGVVDLFHRFVRPTAMSEERVNEYIYNKYGKFGVDRVWHDTALPFNEVLQQFESWLIQHNLWEKTHGGRLNRAAFVTCGNWDVKTQVPHQCSVSKLKLPPYFMEWINLKDVYQNFYNPRNEARGMRTMMSQLKIPMVGSHHLGLDDTKNIARVLIRMLADGAVLPITARRKPESPGNC</sequence>
<evidence type="ECO:0000313" key="12">
    <source>
        <dbReference type="Proteomes" id="UP001151529"/>
    </source>
</evidence>
<keyword evidence="5" id="KW-0862">Zinc</keyword>
<evidence type="ECO:0000256" key="8">
    <source>
        <dbReference type="SAM" id="Coils"/>
    </source>
</evidence>
<accession>A0A9Q0U6A4</accession>
<gene>
    <name evidence="11" type="ORF">OIU85_022212</name>
</gene>
<dbReference type="GO" id="GO:0016925">
    <property type="term" value="P:protein sumoylation"/>
    <property type="evidence" value="ECO:0007669"/>
    <property type="project" value="UniProtKB-ARBA"/>
</dbReference>
<dbReference type="Gene3D" id="3.30.420.10">
    <property type="entry name" value="Ribonuclease H-like superfamily/Ribonuclease H"/>
    <property type="match status" value="1"/>
</dbReference>
<dbReference type="InterPro" id="IPR051274">
    <property type="entry name" value="3-5_Exoribonuclease"/>
</dbReference>
<dbReference type="PANTHER" id="PTHR23044:SF61">
    <property type="entry name" value="3'-5' EXORIBONUCLEASE 1-RELATED"/>
    <property type="match status" value="1"/>
</dbReference>
<organism evidence="11 12">
    <name type="scientific">Salix viminalis</name>
    <name type="common">Common osier</name>
    <name type="synonym">Basket willow</name>
    <dbReference type="NCBI Taxonomy" id="40686"/>
    <lineage>
        <taxon>Eukaryota</taxon>
        <taxon>Viridiplantae</taxon>
        <taxon>Streptophyta</taxon>
        <taxon>Embryophyta</taxon>
        <taxon>Tracheophyta</taxon>
        <taxon>Spermatophyta</taxon>
        <taxon>Magnoliopsida</taxon>
        <taxon>eudicotyledons</taxon>
        <taxon>Gunneridae</taxon>
        <taxon>Pentapetalae</taxon>
        <taxon>rosids</taxon>
        <taxon>fabids</taxon>
        <taxon>Malpighiales</taxon>
        <taxon>Salicaceae</taxon>
        <taxon>Saliceae</taxon>
        <taxon>Salix</taxon>
    </lineage>
</organism>
<dbReference type="GO" id="GO:0008270">
    <property type="term" value="F:zinc ion binding"/>
    <property type="evidence" value="ECO:0007669"/>
    <property type="project" value="UniProtKB-KW"/>
</dbReference>
<keyword evidence="4" id="KW-0378">Hydrolase</keyword>
<dbReference type="InterPro" id="IPR013083">
    <property type="entry name" value="Znf_RING/FYVE/PHD"/>
</dbReference>
<keyword evidence="2" id="KW-0479">Metal-binding</keyword>
<dbReference type="AlphaFoldDB" id="A0A9Q0U6A4"/>
<dbReference type="SUPFAM" id="SSF57850">
    <property type="entry name" value="RING/U-box"/>
    <property type="match status" value="1"/>
</dbReference>
<keyword evidence="12" id="KW-1185">Reference proteome</keyword>
<dbReference type="PANTHER" id="PTHR23044">
    <property type="entry name" value="3'-5' EXONUCLEASE ERI1-RELATED"/>
    <property type="match status" value="1"/>
</dbReference>
<evidence type="ECO:0000313" key="11">
    <source>
        <dbReference type="EMBL" id="KAJ6724261.1"/>
    </source>
</evidence>
<dbReference type="SUPFAM" id="SSF53098">
    <property type="entry name" value="Ribonuclease H-like"/>
    <property type="match status" value="1"/>
</dbReference>
<dbReference type="PROSITE" id="PS51044">
    <property type="entry name" value="ZF_SP_RING"/>
    <property type="match status" value="1"/>
</dbReference>
<name>A0A9Q0U6A4_SALVM</name>
<comment type="caution">
    <text evidence="11">The sequence shown here is derived from an EMBL/GenBank/DDBJ whole genome shotgun (WGS) entry which is preliminary data.</text>
</comment>
<keyword evidence="8" id="KW-0175">Coiled coil</keyword>